<dbReference type="InterPro" id="IPR009061">
    <property type="entry name" value="DNA-bd_dom_put_sf"/>
</dbReference>
<comment type="caution">
    <text evidence="2">The sequence shown here is derived from an EMBL/GenBank/DDBJ whole genome shotgun (WGS) entry which is preliminary data.</text>
</comment>
<protein>
    <recommendedName>
        <fullName evidence="1">Helix-turn-helix domain-containing protein</fullName>
    </recommendedName>
</protein>
<dbReference type="Gene3D" id="1.10.10.10">
    <property type="entry name" value="Winged helix-like DNA-binding domain superfamily/Winged helix DNA-binding domain"/>
    <property type="match status" value="1"/>
</dbReference>
<dbReference type="EMBL" id="BOQE01000001">
    <property type="protein sequence ID" value="GIM46994.1"/>
    <property type="molecule type" value="Genomic_DNA"/>
</dbReference>
<dbReference type="InterPro" id="IPR036388">
    <property type="entry name" value="WH-like_DNA-bd_sf"/>
</dbReference>
<keyword evidence="3" id="KW-1185">Reference proteome</keyword>
<proteinExistence type="predicted"/>
<accession>A0AAV4LGR5</accession>
<dbReference type="AlphaFoldDB" id="A0AAV4LGR5"/>
<dbReference type="Proteomes" id="UP001057291">
    <property type="component" value="Unassembled WGS sequence"/>
</dbReference>
<evidence type="ECO:0000313" key="3">
    <source>
        <dbReference type="Proteomes" id="UP001057291"/>
    </source>
</evidence>
<dbReference type="GO" id="GO:0003677">
    <property type="term" value="F:DNA binding"/>
    <property type="evidence" value="ECO:0007669"/>
    <property type="project" value="InterPro"/>
</dbReference>
<dbReference type="NCBIfam" id="TIGR01764">
    <property type="entry name" value="excise"/>
    <property type="match status" value="1"/>
</dbReference>
<dbReference type="SUPFAM" id="SSF46955">
    <property type="entry name" value="Putative DNA-binding domain"/>
    <property type="match status" value="1"/>
</dbReference>
<gene>
    <name evidence="2" type="ORF">DNHGIG_25430</name>
</gene>
<name>A0AAV4LGR5_9BACL</name>
<evidence type="ECO:0000259" key="1">
    <source>
        <dbReference type="Pfam" id="PF12728"/>
    </source>
</evidence>
<feature type="domain" description="Helix-turn-helix" evidence="1">
    <location>
        <begin position="5"/>
        <end position="53"/>
    </location>
</feature>
<evidence type="ECO:0000313" key="2">
    <source>
        <dbReference type="EMBL" id="GIM46994.1"/>
    </source>
</evidence>
<dbReference type="InterPro" id="IPR010093">
    <property type="entry name" value="SinI_DNA-bd"/>
</dbReference>
<reference evidence="2" key="1">
    <citation type="journal article" date="2023" name="Int. J. Syst. Evol. Microbiol.">
        <title>Collibacillus ludicampi gen. nov., sp. nov., a new soil bacterium of the family Alicyclobacillaceae.</title>
        <authorList>
            <person name="Jojima T."/>
            <person name="Ioku Y."/>
            <person name="Fukuta Y."/>
            <person name="Shirasaka N."/>
            <person name="Matsumura Y."/>
            <person name="Mori M."/>
        </authorList>
    </citation>
    <scope>NUCLEOTIDE SEQUENCE</scope>
    <source>
        <strain evidence="2">TP075</strain>
    </source>
</reference>
<sequence>MTDELLDFKQAAEFLRVSDKVLMKLLQEENVPARKIGNQWRFSKQALINWIAEGNSRDYTKKMRDDT</sequence>
<dbReference type="Pfam" id="PF12728">
    <property type="entry name" value="HTH_17"/>
    <property type="match status" value="1"/>
</dbReference>
<organism evidence="2 3">
    <name type="scientific">Collibacillus ludicampi</name>
    <dbReference type="NCBI Taxonomy" id="2771369"/>
    <lineage>
        <taxon>Bacteria</taxon>
        <taxon>Bacillati</taxon>
        <taxon>Bacillota</taxon>
        <taxon>Bacilli</taxon>
        <taxon>Bacillales</taxon>
        <taxon>Alicyclobacillaceae</taxon>
        <taxon>Collibacillus</taxon>
    </lineage>
</organism>
<dbReference type="InterPro" id="IPR041657">
    <property type="entry name" value="HTH_17"/>
</dbReference>
<dbReference type="RefSeq" id="WP_282200024.1">
    <property type="nucleotide sequence ID" value="NZ_BOQE01000001.1"/>
</dbReference>